<dbReference type="Proteomes" id="UP001521785">
    <property type="component" value="Unassembled WGS sequence"/>
</dbReference>
<evidence type="ECO:0008006" key="3">
    <source>
        <dbReference type="Google" id="ProtNLM"/>
    </source>
</evidence>
<gene>
    <name evidence="1" type="ORF">SLS60_011287</name>
</gene>
<comment type="caution">
    <text evidence="1">The sequence shown here is derived from an EMBL/GenBank/DDBJ whole genome shotgun (WGS) entry which is preliminary data.</text>
</comment>
<evidence type="ECO:0000313" key="2">
    <source>
        <dbReference type="Proteomes" id="UP001521785"/>
    </source>
</evidence>
<proteinExistence type="predicted"/>
<sequence>MASPQYSRGCATRIKQIEEDGKMGNPDMTYPNSQAALLKEVTEAQKQGKTPLSGEHIFNVLKQPVLHAMHRDFSIPITHFGHNPTHIPDEVWQTLRPIIVIRHPVPHINSGYAALSTLGMSVGIGDEDLGIFCSQRYYRYVQYLHPHPVWKTGPFQASHVLRLCAAISPLKLADHPLLTPTSHLFDLLRSQNRTPLVIDADDLLFHTDRVTRALSDSLNLDASLLSEHWDVMPEEQRPKDPVMRAWMATFHASTGIERPEKEDEKDVEVAYGRWKEKWGEDVAKCLKGLAEENLIHYEYLTRFKA</sequence>
<keyword evidence="2" id="KW-1185">Reference proteome</keyword>
<evidence type="ECO:0000313" key="1">
    <source>
        <dbReference type="EMBL" id="KAL1592870.1"/>
    </source>
</evidence>
<organism evidence="1 2">
    <name type="scientific">Paraconiothyrium brasiliense</name>
    <dbReference type="NCBI Taxonomy" id="300254"/>
    <lineage>
        <taxon>Eukaryota</taxon>
        <taxon>Fungi</taxon>
        <taxon>Dikarya</taxon>
        <taxon>Ascomycota</taxon>
        <taxon>Pezizomycotina</taxon>
        <taxon>Dothideomycetes</taxon>
        <taxon>Pleosporomycetidae</taxon>
        <taxon>Pleosporales</taxon>
        <taxon>Massarineae</taxon>
        <taxon>Didymosphaeriaceae</taxon>
        <taxon>Paraconiothyrium</taxon>
    </lineage>
</organism>
<dbReference type="EMBL" id="JAKJXO020000020">
    <property type="protein sequence ID" value="KAL1592870.1"/>
    <property type="molecule type" value="Genomic_DNA"/>
</dbReference>
<protein>
    <recommendedName>
        <fullName evidence="3">Sulfotransferase</fullName>
    </recommendedName>
</protein>
<name>A0ABR3QL43_9PLEO</name>
<reference evidence="1 2" key="1">
    <citation type="submission" date="2024-02" db="EMBL/GenBank/DDBJ databases">
        <title>De novo assembly and annotation of 12 fungi associated with fruit tree decline syndrome in Ontario, Canada.</title>
        <authorList>
            <person name="Sulman M."/>
            <person name="Ellouze W."/>
            <person name="Ilyukhin E."/>
        </authorList>
    </citation>
    <scope>NUCLEOTIDE SEQUENCE [LARGE SCALE GENOMIC DNA]</scope>
    <source>
        <strain evidence="1 2">M42-189</strain>
    </source>
</reference>
<accession>A0ABR3QL43</accession>